<sequence>MPDVSDGPYILLSDLDIEGKRTTNSVNGEGSMVKANQSMLADHWDTQEYVDVINGSYSSEEWLYQDVYILKNEDMVDRFVEVLMIDSVFAQSTEDYTRIEIPGLDQAWVTERLECIAVKGTTISIFTHPFDSPEGMREALEVVAEKWGK</sequence>
<protein>
    <submittedName>
        <fullName evidence="1">Uncharacterized protein</fullName>
    </submittedName>
</protein>
<name>A0A923MKV1_9FIRM</name>
<organism evidence="1 2">
    <name type="scientific">Dysosmobacter segnis</name>
    <dbReference type="NCBI Taxonomy" id="2763042"/>
    <lineage>
        <taxon>Bacteria</taxon>
        <taxon>Bacillati</taxon>
        <taxon>Bacillota</taxon>
        <taxon>Clostridia</taxon>
        <taxon>Eubacteriales</taxon>
        <taxon>Oscillospiraceae</taxon>
        <taxon>Dysosmobacter</taxon>
    </lineage>
</organism>
<gene>
    <name evidence="1" type="ORF">H8Z83_12140</name>
</gene>
<dbReference type="Proteomes" id="UP000620327">
    <property type="component" value="Unassembled WGS sequence"/>
</dbReference>
<accession>A0A923MKV1</accession>
<dbReference type="AlphaFoldDB" id="A0A923MKV1"/>
<evidence type="ECO:0000313" key="1">
    <source>
        <dbReference type="EMBL" id="MBC5771059.1"/>
    </source>
</evidence>
<comment type="caution">
    <text evidence="1">The sequence shown here is derived from an EMBL/GenBank/DDBJ whole genome shotgun (WGS) entry which is preliminary data.</text>
</comment>
<reference evidence="1" key="1">
    <citation type="submission" date="2020-08" db="EMBL/GenBank/DDBJ databases">
        <title>Genome public.</title>
        <authorList>
            <person name="Liu C."/>
            <person name="Sun Q."/>
        </authorList>
    </citation>
    <scope>NUCLEOTIDE SEQUENCE</scope>
    <source>
        <strain evidence="1">BX15</strain>
    </source>
</reference>
<proteinExistence type="predicted"/>
<keyword evidence="2" id="KW-1185">Reference proteome</keyword>
<evidence type="ECO:0000313" key="2">
    <source>
        <dbReference type="Proteomes" id="UP000620327"/>
    </source>
</evidence>
<dbReference type="EMBL" id="JACOQI010000012">
    <property type="protein sequence ID" value="MBC5771059.1"/>
    <property type="molecule type" value="Genomic_DNA"/>
</dbReference>
<dbReference type="RefSeq" id="WP_187015288.1">
    <property type="nucleotide sequence ID" value="NZ_JACOQI010000012.1"/>
</dbReference>